<accession>A0AAE0BIP2</accession>
<reference evidence="1 2" key="1">
    <citation type="journal article" date="2015" name="Genome Biol. Evol.">
        <title>Comparative Genomics of a Bacterivorous Green Alga Reveals Evolutionary Causalities and Consequences of Phago-Mixotrophic Mode of Nutrition.</title>
        <authorList>
            <person name="Burns J.A."/>
            <person name="Paasch A."/>
            <person name="Narechania A."/>
            <person name="Kim E."/>
        </authorList>
    </citation>
    <scope>NUCLEOTIDE SEQUENCE [LARGE SCALE GENOMIC DNA]</scope>
    <source>
        <strain evidence="1 2">PLY_AMNH</strain>
    </source>
</reference>
<comment type="caution">
    <text evidence="1">The sequence shown here is derived from an EMBL/GenBank/DDBJ whole genome shotgun (WGS) entry which is preliminary data.</text>
</comment>
<proteinExistence type="predicted"/>
<evidence type="ECO:0000313" key="1">
    <source>
        <dbReference type="EMBL" id="KAK3236613.1"/>
    </source>
</evidence>
<sequence>MCDTYARQIVRHPRESGVEEEHDGLADRVEAVGEVWTEFENAKDTTAAEAVAKKRLEKEEGEAVRTQAFLGGEFLRRRKGGKKSGRRKSVTASSNANAEVIYIDEDPEVSEEEVVDLTVSLGRFLEREGQTKRQKIELEM</sequence>
<evidence type="ECO:0000313" key="2">
    <source>
        <dbReference type="Proteomes" id="UP001190700"/>
    </source>
</evidence>
<keyword evidence="2" id="KW-1185">Reference proteome</keyword>
<dbReference type="EMBL" id="LGRX02034942">
    <property type="protein sequence ID" value="KAK3236613.1"/>
    <property type="molecule type" value="Genomic_DNA"/>
</dbReference>
<organism evidence="1 2">
    <name type="scientific">Cymbomonas tetramitiformis</name>
    <dbReference type="NCBI Taxonomy" id="36881"/>
    <lineage>
        <taxon>Eukaryota</taxon>
        <taxon>Viridiplantae</taxon>
        <taxon>Chlorophyta</taxon>
        <taxon>Pyramimonadophyceae</taxon>
        <taxon>Pyramimonadales</taxon>
        <taxon>Pyramimonadaceae</taxon>
        <taxon>Cymbomonas</taxon>
    </lineage>
</organism>
<protein>
    <submittedName>
        <fullName evidence="1">Uncharacterized protein</fullName>
    </submittedName>
</protein>
<name>A0AAE0BIP2_9CHLO</name>
<dbReference type="AlphaFoldDB" id="A0AAE0BIP2"/>
<dbReference type="Proteomes" id="UP001190700">
    <property type="component" value="Unassembled WGS sequence"/>
</dbReference>
<gene>
    <name evidence="1" type="ORF">CYMTET_53259</name>
</gene>